<dbReference type="RefSeq" id="WP_089295662.1">
    <property type="nucleotide sequence ID" value="NZ_BOMU01000062.1"/>
</dbReference>
<dbReference type="Pfam" id="PF13828">
    <property type="entry name" value="DUF4190"/>
    <property type="match status" value="1"/>
</dbReference>
<dbReference type="EMBL" id="FZNR01000010">
    <property type="protein sequence ID" value="SNS10781.1"/>
    <property type="molecule type" value="Genomic_DNA"/>
</dbReference>
<feature type="transmembrane region" description="Helical" evidence="2">
    <location>
        <begin position="93"/>
        <end position="118"/>
    </location>
</feature>
<proteinExistence type="predicted"/>
<gene>
    <name evidence="4" type="ORF">SAMN06264365_110103</name>
</gene>
<evidence type="ECO:0000313" key="5">
    <source>
        <dbReference type="Proteomes" id="UP000198415"/>
    </source>
</evidence>
<feature type="transmembrane region" description="Helical" evidence="2">
    <location>
        <begin position="48"/>
        <end position="81"/>
    </location>
</feature>
<dbReference type="InterPro" id="IPR025241">
    <property type="entry name" value="DUF4190"/>
</dbReference>
<protein>
    <recommendedName>
        <fullName evidence="3">DUF4190 domain-containing protein</fullName>
    </recommendedName>
</protein>
<dbReference type="AlphaFoldDB" id="A0A239BTM3"/>
<keyword evidence="5" id="KW-1185">Reference proteome</keyword>
<name>A0A239BTM3_9ACTN</name>
<sequence>MTYDPRYDPSTPSQGYQFPPAPQAPVSPMPQYGGFVPVLPPPPTSNSAVVALVVSLVGLFAGWCLLGIPNIVAVIAGHVALKETRDNRASGRGMAVAGLAIGYVSLAPAIILFFWLVLGGMASVGGVDPTPTPTR</sequence>
<keyword evidence="2" id="KW-0812">Transmembrane</keyword>
<keyword evidence="2" id="KW-0472">Membrane</keyword>
<evidence type="ECO:0000259" key="3">
    <source>
        <dbReference type="Pfam" id="PF13828"/>
    </source>
</evidence>
<dbReference type="Proteomes" id="UP000198415">
    <property type="component" value="Unassembled WGS sequence"/>
</dbReference>
<organism evidence="4 5">
    <name type="scientific">Actinoplanes regularis</name>
    <dbReference type="NCBI Taxonomy" id="52697"/>
    <lineage>
        <taxon>Bacteria</taxon>
        <taxon>Bacillati</taxon>
        <taxon>Actinomycetota</taxon>
        <taxon>Actinomycetes</taxon>
        <taxon>Micromonosporales</taxon>
        <taxon>Micromonosporaceae</taxon>
        <taxon>Actinoplanes</taxon>
    </lineage>
</organism>
<accession>A0A239BTM3</accession>
<evidence type="ECO:0000313" key="4">
    <source>
        <dbReference type="EMBL" id="SNS10781.1"/>
    </source>
</evidence>
<dbReference type="OrthoDB" id="4374883at2"/>
<evidence type="ECO:0000256" key="1">
    <source>
        <dbReference type="SAM" id="MobiDB-lite"/>
    </source>
</evidence>
<evidence type="ECO:0000256" key="2">
    <source>
        <dbReference type="SAM" id="Phobius"/>
    </source>
</evidence>
<feature type="region of interest" description="Disordered" evidence="1">
    <location>
        <begin position="1"/>
        <end position="20"/>
    </location>
</feature>
<keyword evidence="2" id="KW-1133">Transmembrane helix</keyword>
<reference evidence="4 5" key="1">
    <citation type="submission" date="2017-06" db="EMBL/GenBank/DDBJ databases">
        <authorList>
            <person name="Kim H.J."/>
            <person name="Triplett B.A."/>
        </authorList>
    </citation>
    <scope>NUCLEOTIDE SEQUENCE [LARGE SCALE GENOMIC DNA]</scope>
    <source>
        <strain evidence="4 5">DSM 43151</strain>
    </source>
</reference>
<feature type="domain" description="DUF4190" evidence="3">
    <location>
        <begin position="48"/>
        <end position="111"/>
    </location>
</feature>